<organism evidence="4 5">
    <name type="scientific">Ceriporiopsis subvermispora (strain B)</name>
    <name type="common">White-rot fungus</name>
    <name type="synonym">Gelatoporia subvermispora</name>
    <dbReference type="NCBI Taxonomy" id="914234"/>
    <lineage>
        <taxon>Eukaryota</taxon>
        <taxon>Fungi</taxon>
        <taxon>Dikarya</taxon>
        <taxon>Basidiomycota</taxon>
        <taxon>Agaricomycotina</taxon>
        <taxon>Agaricomycetes</taxon>
        <taxon>Polyporales</taxon>
        <taxon>Gelatoporiaceae</taxon>
        <taxon>Gelatoporia</taxon>
    </lineage>
</organism>
<keyword evidence="2" id="KW-0378">Hydrolase</keyword>
<protein>
    <recommendedName>
        <fullName evidence="6">Exonuclease domain-containing protein</fullName>
    </recommendedName>
</protein>
<dbReference type="GO" id="GO:0003676">
    <property type="term" value="F:nucleic acid binding"/>
    <property type="evidence" value="ECO:0007669"/>
    <property type="project" value="InterPro"/>
</dbReference>
<dbReference type="InterPro" id="IPR036397">
    <property type="entry name" value="RNaseH_sf"/>
</dbReference>
<dbReference type="Gene3D" id="3.30.420.10">
    <property type="entry name" value="Ribonuclease H-like superfamily/Ribonuclease H"/>
    <property type="match status" value="1"/>
</dbReference>
<dbReference type="GO" id="GO:0004527">
    <property type="term" value="F:exonuclease activity"/>
    <property type="evidence" value="ECO:0007669"/>
    <property type="project" value="UniProtKB-KW"/>
</dbReference>
<name>M2QX03_CERS8</name>
<dbReference type="EMBL" id="KB445791">
    <property type="protein sequence ID" value="EMD41668.1"/>
    <property type="molecule type" value="Genomic_DNA"/>
</dbReference>
<dbReference type="InterPro" id="IPR012337">
    <property type="entry name" value="RNaseH-like_sf"/>
</dbReference>
<sequence length="146" mass="16575">TRQPIRDYRTALTGLRPTDLASAPTFIEVQSRVRALIRTKIIVGYALWDFLSLLNLSHPAIDTRDVALFMSFRRTLGVRPSTMIPLKDLVLRFMGRNIGLYGEVPVEQARAALDLFRSCEQMWEEVIRSSSWPCALPPIAHANCFT</sequence>
<dbReference type="STRING" id="914234.M2QX03"/>
<keyword evidence="3" id="KW-0269">Exonuclease</keyword>
<accession>M2QX03</accession>
<evidence type="ECO:0000313" key="5">
    <source>
        <dbReference type="Proteomes" id="UP000016930"/>
    </source>
</evidence>
<dbReference type="PANTHER" id="PTHR12801:SF45">
    <property type="entry name" value="RNA EXONUCLEASE 4"/>
    <property type="match status" value="1"/>
</dbReference>
<dbReference type="InterPro" id="IPR047021">
    <property type="entry name" value="REXO1/3/4-like"/>
</dbReference>
<dbReference type="Proteomes" id="UP000016930">
    <property type="component" value="Unassembled WGS sequence"/>
</dbReference>
<dbReference type="PANTHER" id="PTHR12801">
    <property type="entry name" value="RNA EXONUCLEASE REXO1 / RECO3 FAMILY MEMBER-RELATED"/>
    <property type="match status" value="1"/>
</dbReference>
<evidence type="ECO:0000256" key="1">
    <source>
        <dbReference type="ARBA" id="ARBA00022722"/>
    </source>
</evidence>
<dbReference type="GO" id="GO:0005634">
    <property type="term" value="C:nucleus"/>
    <property type="evidence" value="ECO:0007669"/>
    <property type="project" value="TreeGrafter"/>
</dbReference>
<gene>
    <name evidence="4" type="ORF">CERSUDRAFT_43071</name>
</gene>
<dbReference type="OrthoDB" id="8191639at2759"/>
<dbReference type="AlphaFoldDB" id="M2QX03"/>
<evidence type="ECO:0008006" key="6">
    <source>
        <dbReference type="Google" id="ProtNLM"/>
    </source>
</evidence>
<evidence type="ECO:0000313" key="4">
    <source>
        <dbReference type="EMBL" id="EMD41668.1"/>
    </source>
</evidence>
<keyword evidence="1" id="KW-0540">Nuclease</keyword>
<feature type="non-terminal residue" evidence="4">
    <location>
        <position position="1"/>
    </location>
</feature>
<evidence type="ECO:0000256" key="2">
    <source>
        <dbReference type="ARBA" id="ARBA00022801"/>
    </source>
</evidence>
<dbReference type="SUPFAM" id="SSF53098">
    <property type="entry name" value="Ribonuclease H-like"/>
    <property type="match status" value="1"/>
</dbReference>
<evidence type="ECO:0000256" key="3">
    <source>
        <dbReference type="ARBA" id="ARBA00022839"/>
    </source>
</evidence>
<keyword evidence="5" id="KW-1185">Reference proteome</keyword>
<dbReference type="HOGENOM" id="CLU_022453_3_0_1"/>
<proteinExistence type="predicted"/>
<reference evidence="4 5" key="1">
    <citation type="journal article" date="2012" name="Proc. Natl. Acad. Sci. U.S.A.">
        <title>Comparative genomics of Ceriporiopsis subvermispora and Phanerochaete chrysosporium provide insight into selective ligninolysis.</title>
        <authorList>
            <person name="Fernandez-Fueyo E."/>
            <person name="Ruiz-Duenas F.J."/>
            <person name="Ferreira P."/>
            <person name="Floudas D."/>
            <person name="Hibbett D.S."/>
            <person name="Canessa P."/>
            <person name="Larrondo L.F."/>
            <person name="James T.Y."/>
            <person name="Seelenfreund D."/>
            <person name="Lobos S."/>
            <person name="Polanco R."/>
            <person name="Tello M."/>
            <person name="Honda Y."/>
            <person name="Watanabe T."/>
            <person name="Watanabe T."/>
            <person name="Ryu J.S."/>
            <person name="Kubicek C.P."/>
            <person name="Schmoll M."/>
            <person name="Gaskell J."/>
            <person name="Hammel K.E."/>
            <person name="St John F.J."/>
            <person name="Vanden Wymelenberg A."/>
            <person name="Sabat G."/>
            <person name="Splinter BonDurant S."/>
            <person name="Syed K."/>
            <person name="Yadav J.S."/>
            <person name="Doddapaneni H."/>
            <person name="Subramanian V."/>
            <person name="Lavin J.L."/>
            <person name="Oguiza J.A."/>
            <person name="Perez G."/>
            <person name="Pisabarro A.G."/>
            <person name="Ramirez L."/>
            <person name="Santoyo F."/>
            <person name="Master E."/>
            <person name="Coutinho P.M."/>
            <person name="Henrissat B."/>
            <person name="Lombard V."/>
            <person name="Magnuson J.K."/>
            <person name="Kuees U."/>
            <person name="Hori C."/>
            <person name="Igarashi K."/>
            <person name="Samejima M."/>
            <person name="Held B.W."/>
            <person name="Barry K.W."/>
            <person name="LaButti K.M."/>
            <person name="Lapidus A."/>
            <person name="Lindquist E.A."/>
            <person name="Lucas S.M."/>
            <person name="Riley R."/>
            <person name="Salamov A.A."/>
            <person name="Hoffmeister D."/>
            <person name="Schwenk D."/>
            <person name="Hadar Y."/>
            <person name="Yarden O."/>
            <person name="de Vries R.P."/>
            <person name="Wiebenga A."/>
            <person name="Stenlid J."/>
            <person name="Eastwood D."/>
            <person name="Grigoriev I.V."/>
            <person name="Berka R.M."/>
            <person name="Blanchette R.A."/>
            <person name="Kersten P."/>
            <person name="Martinez A.T."/>
            <person name="Vicuna R."/>
            <person name="Cullen D."/>
        </authorList>
    </citation>
    <scope>NUCLEOTIDE SEQUENCE [LARGE SCALE GENOMIC DNA]</scope>
    <source>
        <strain evidence="4 5">B</strain>
    </source>
</reference>